<evidence type="ECO:0000256" key="3">
    <source>
        <dbReference type="SAM" id="Phobius"/>
    </source>
</evidence>
<comment type="caution">
    <text evidence="5">The sequence shown here is derived from an EMBL/GenBank/DDBJ whole genome shotgun (WGS) entry which is preliminary data.</text>
</comment>
<feature type="coiled-coil region" evidence="2">
    <location>
        <begin position="100"/>
        <end position="165"/>
    </location>
</feature>
<dbReference type="GO" id="GO:0015562">
    <property type="term" value="F:efflux transmembrane transporter activity"/>
    <property type="evidence" value="ECO:0007669"/>
    <property type="project" value="TreeGrafter"/>
</dbReference>
<protein>
    <submittedName>
        <fullName evidence="5">Efflux RND transporter periplasmic adaptor subunit</fullName>
    </submittedName>
</protein>
<evidence type="ECO:0000256" key="2">
    <source>
        <dbReference type="SAM" id="Coils"/>
    </source>
</evidence>
<evidence type="ECO:0000256" key="1">
    <source>
        <dbReference type="ARBA" id="ARBA00009477"/>
    </source>
</evidence>
<dbReference type="Pfam" id="PF25917">
    <property type="entry name" value="BSH_RND"/>
    <property type="match status" value="1"/>
</dbReference>
<keyword evidence="3" id="KW-0472">Membrane</keyword>
<accession>A0A6N9NPT8</accession>
<organism evidence="5 6">
    <name type="scientific">Acidiluteibacter ferrifornacis</name>
    <dbReference type="NCBI Taxonomy" id="2692424"/>
    <lineage>
        <taxon>Bacteria</taxon>
        <taxon>Pseudomonadati</taxon>
        <taxon>Bacteroidota</taxon>
        <taxon>Flavobacteriia</taxon>
        <taxon>Flavobacteriales</taxon>
        <taxon>Cryomorphaceae</taxon>
        <taxon>Acidiluteibacter</taxon>
    </lineage>
</organism>
<keyword evidence="6" id="KW-1185">Reference proteome</keyword>
<dbReference type="InterPro" id="IPR006143">
    <property type="entry name" value="RND_pump_MFP"/>
</dbReference>
<feature type="domain" description="Multidrug resistance protein MdtA-like barrel-sandwich hybrid" evidence="4">
    <location>
        <begin position="60"/>
        <end position="203"/>
    </location>
</feature>
<feature type="transmembrane region" description="Helical" evidence="3">
    <location>
        <begin position="7"/>
        <end position="25"/>
    </location>
</feature>
<reference evidence="5 6" key="1">
    <citation type="submission" date="2019-12" db="EMBL/GenBank/DDBJ databases">
        <authorList>
            <person name="Zhao J."/>
        </authorList>
    </citation>
    <scope>NUCLEOTIDE SEQUENCE [LARGE SCALE GENOMIC DNA]</scope>
    <source>
        <strain evidence="5 6">S-15</strain>
    </source>
</reference>
<name>A0A6N9NPT8_9FLAO</name>
<dbReference type="NCBIfam" id="TIGR01730">
    <property type="entry name" value="RND_mfp"/>
    <property type="match status" value="1"/>
</dbReference>
<dbReference type="Gene3D" id="6.20.50.140">
    <property type="match status" value="1"/>
</dbReference>
<evidence type="ECO:0000259" key="4">
    <source>
        <dbReference type="Pfam" id="PF25917"/>
    </source>
</evidence>
<dbReference type="PANTHER" id="PTHR30469:SF33">
    <property type="entry name" value="SLR1207 PROTEIN"/>
    <property type="match status" value="1"/>
</dbReference>
<dbReference type="Gene3D" id="1.10.287.470">
    <property type="entry name" value="Helix hairpin bin"/>
    <property type="match status" value="1"/>
</dbReference>
<dbReference type="Proteomes" id="UP000470771">
    <property type="component" value="Unassembled WGS sequence"/>
</dbReference>
<dbReference type="GO" id="GO:1990281">
    <property type="term" value="C:efflux pump complex"/>
    <property type="evidence" value="ECO:0007669"/>
    <property type="project" value="TreeGrafter"/>
</dbReference>
<dbReference type="InterPro" id="IPR058625">
    <property type="entry name" value="MdtA-like_BSH"/>
</dbReference>
<keyword evidence="3" id="KW-0812">Transmembrane</keyword>
<dbReference type="EMBL" id="WWNE01000012">
    <property type="protein sequence ID" value="NBG67127.1"/>
    <property type="molecule type" value="Genomic_DNA"/>
</dbReference>
<comment type="similarity">
    <text evidence="1">Belongs to the membrane fusion protein (MFP) (TC 8.A.1) family.</text>
</comment>
<gene>
    <name evidence="5" type="ORF">GQN54_13440</name>
</gene>
<dbReference type="RefSeq" id="WP_160634074.1">
    <property type="nucleotide sequence ID" value="NZ_WWNE01000012.1"/>
</dbReference>
<evidence type="ECO:0000313" key="5">
    <source>
        <dbReference type="EMBL" id="NBG67127.1"/>
    </source>
</evidence>
<keyword evidence="3" id="KW-1133">Transmembrane helix</keyword>
<dbReference type="SUPFAM" id="SSF111369">
    <property type="entry name" value="HlyD-like secretion proteins"/>
    <property type="match status" value="1"/>
</dbReference>
<dbReference type="Gene3D" id="2.40.30.170">
    <property type="match status" value="1"/>
</dbReference>
<dbReference type="Gene3D" id="2.40.50.100">
    <property type="match status" value="1"/>
</dbReference>
<dbReference type="AlphaFoldDB" id="A0A6N9NPT8"/>
<sequence length="365" mass="40616">MKKFFKIFLGILLLAIFVWTIYFLYSKSEEVPTVYQTTGTLTTDIIKKTVATGSIVPRKEIEIKPQVSGIIDEIYVEAGQMIQKGDKIALVKIIPNMVSLNNAENRLRQAKINMDNAKLDLERNKELKDKAVIAAAEFQPFELAYKSASEELKAAQDNLELIQKGETSNNKSTTNRLIRSTISGMVLDVPIKEGNSVIEANTMNDGTTVASVADMSDLIFEGKVDESEVGKIKEGMDLILRIGAIENETFGAVLEYISPKGIEEDGAIQFEIKAAVKLKENQFIRAGYSANADIVLDRRDSVLALPESLLQFDGDSAFVEVMIGEQQFEKRYVKTGLSDGINIELKEGINKDDQFKLWNLSPKMN</sequence>
<proteinExistence type="inferred from homology"/>
<keyword evidence="2" id="KW-0175">Coiled coil</keyword>
<evidence type="ECO:0000313" key="6">
    <source>
        <dbReference type="Proteomes" id="UP000470771"/>
    </source>
</evidence>
<dbReference type="PANTHER" id="PTHR30469">
    <property type="entry name" value="MULTIDRUG RESISTANCE PROTEIN MDTA"/>
    <property type="match status" value="1"/>
</dbReference>